<dbReference type="EMBL" id="JAQQWP010000009">
    <property type="protein sequence ID" value="KAK8100100.1"/>
    <property type="molecule type" value="Genomic_DNA"/>
</dbReference>
<keyword evidence="1" id="KW-1133">Transmembrane helix</keyword>
<proteinExistence type="predicted"/>
<protein>
    <submittedName>
        <fullName evidence="2">Uncharacterized protein</fullName>
    </submittedName>
</protein>
<keyword evidence="1" id="KW-0812">Transmembrane</keyword>
<reference evidence="2 3" key="1">
    <citation type="submission" date="2023-01" db="EMBL/GenBank/DDBJ databases">
        <title>Analysis of 21 Apiospora genomes using comparative genomics revels a genus with tremendous synthesis potential of carbohydrate active enzymes and secondary metabolites.</title>
        <authorList>
            <person name="Sorensen T."/>
        </authorList>
    </citation>
    <scope>NUCLEOTIDE SEQUENCE [LARGE SCALE GENOMIC DNA]</scope>
    <source>
        <strain evidence="2 3">CBS 117206</strain>
    </source>
</reference>
<gene>
    <name evidence="2" type="ORF">PG999_010474</name>
</gene>
<dbReference type="AlphaFoldDB" id="A0AAW0QBU2"/>
<dbReference type="Proteomes" id="UP001392437">
    <property type="component" value="Unassembled WGS sequence"/>
</dbReference>
<comment type="caution">
    <text evidence="2">The sequence shown here is derived from an EMBL/GenBank/DDBJ whole genome shotgun (WGS) entry which is preliminary data.</text>
</comment>
<name>A0AAW0QBU2_9PEZI</name>
<evidence type="ECO:0000313" key="3">
    <source>
        <dbReference type="Proteomes" id="UP001392437"/>
    </source>
</evidence>
<evidence type="ECO:0000256" key="1">
    <source>
        <dbReference type="SAM" id="Phobius"/>
    </source>
</evidence>
<keyword evidence="1" id="KW-0472">Membrane</keyword>
<accession>A0AAW0QBU2</accession>
<sequence length="251" mass="27120">MGRFRAAYPGAIPTRINRQDCVLHCYLPGTLRYRGSTQVTWRVTMEAEDITSLVRRRLGALLGLVAVVGHGNILALVFLGVARLGNGSRKDRRQVATVVSPPQLEGRDVDSVGLDAETRRIRRVVIVGIDLLPRDRQGEGTRERQRITVRVLASATEVGDGNHLPLVLVEQGREVDPVDHQSLVQPGNGHGFSRSTLGQGVAAGIVNRARMDVAVISDRTGTSLDLVATVVAVAAAVTSLAPLRRRLAVIR</sequence>
<organism evidence="2 3">
    <name type="scientific">Apiospora kogelbergensis</name>
    <dbReference type="NCBI Taxonomy" id="1337665"/>
    <lineage>
        <taxon>Eukaryota</taxon>
        <taxon>Fungi</taxon>
        <taxon>Dikarya</taxon>
        <taxon>Ascomycota</taxon>
        <taxon>Pezizomycotina</taxon>
        <taxon>Sordariomycetes</taxon>
        <taxon>Xylariomycetidae</taxon>
        <taxon>Amphisphaeriales</taxon>
        <taxon>Apiosporaceae</taxon>
        <taxon>Apiospora</taxon>
    </lineage>
</organism>
<keyword evidence="3" id="KW-1185">Reference proteome</keyword>
<feature type="transmembrane region" description="Helical" evidence="1">
    <location>
        <begin position="60"/>
        <end position="82"/>
    </location>
</feature>
<evidence type="ECO:0000313" key="2">
    <source>
        <dbReference type="EMBL" id="KAK8100100.1"/>
    </source>
</evidence>